<dbReference type="Proteomes" id="UP000695022">
    <property type="component" value="Unplaced"/>
</dbReference>
<dbReference type="SUPFAM" id="SSF54928">
    <property type="entry name" value="RNA-binding domain, RBD"/>
    <property type="match status" value="1"/>
</dbReference>
<dbReference type="GeneID" id="106814608"/>
<gene>
    <name evidence="10" type="primary">LOC106814608</name>
</gene>
<dbReference type="InterPro" id="IPR045164">
    <property type="entry name" value="RBM41/RNPC3"/>
</dbReference>
<dbReference type="InterPro" id="IPR035979">
    <property type="entry name" value="RBD_domain_sf"/>
</dbReference>
<evidence type="ECO:0000259" key="8">
    <source>
        <dbReference type="PROSITE" id="PS50102"/>
    </source>
</evidence>
<dbReference type="InterPro" id="IPR012677">
    <property type="entry name" value="Nucleotide-bd_a/b_plait_sf"/>
</dbReference>
<evidence type="ECO:0000256" key="4">
    <source>
        <dbReference type="ARBA" id="ARBA00022884"/>
    </source>
</evidence>
<accession>A0ABM1EQF8</accession>
<sequence>MADLIDTTSRVVIIRHLPADLSTEEKEDFLKHFGAKCVKCMGTTGRMKHTAFATFPSEEEACKAIKRLHQLEILGHKLVVEYAKQQHQEFVPSESEYKRLDPLKDTKVSEVEKKKKKKRDTVDDSLTELQKKLDAVAPHLGLTYAASARLRYRYPQPNVTILTNIANALASVPRFYTQVLHLMNKMNLPAPFSVITATPDVPLGQEVFEGRQEAEDMELGSSPESSELESEGERRDKPDRVVPILQKRPARRKARPIAKRPRLQQLIKMPEAPPSGHVSKPEEVFELPTGQTAKKLEIRISSETDAANSMFDDYSIGHIPVVGGRFRSSLPPT</sequence>
<proteinExistence type="predicted"/>
<dbReference type="CDD" id="cd12238">
    <property type="entry name" value="RRM1_RBM40_like"/>
    <property type="match status" value="1"/>
</dbReference>
<keyword evidence="3" id="KW-0677">Repeat</keyword>
<organism evidence="9 10">
    <name type="scientific">Priapulus caudatus</name>
    <name type="common">Priapulid worm</name>
    <dbReference type="NCBI Taxonomy" id="37621"/>
    <lineage>
        <taxon>Eukaryota</taxon>
        <taxon>Metazoa</taxon>
        <taxon>Ecdysozoa</taxon>
        <taxon>Scalidophora</taxon>
        <taxon>Priapulida</taxon>
        <taxon>Priapulimorpha</taxon>
        <taxon>Priapulimorphida</taxon>
        <taxon>Priapulidae</taxon>
        <taxon>Priapulus</taxon>
    </lineage>
</organism>
<evidence type="ECO:0000256" key="2">
    <source>
        <dbReference type="ARBA" id="ARBA00020364"/>
    </source>
</evidence>
<evidence type="ECO:0000313" key="9">
    <source>
        <dbReference type="Proteomes" id="UP000695022"/>
    </source>
</evidence>
<dbReference type="Gene3D" id="3.30.70.330">
    <property type="match status" value="1"/>
</dbReference>
<dbReference type="SMART" id="SM00360">
    <property type="entry name" value="RRM"/>
    <property type="match status" value="1"/>
</dbReference>
<feature type="domain" description="RRM" evidence="8">
    <location>
        <begin position="10"/>
        <end position="85"/>
    </location>
</feature>
<feature type="region of interest" description="Disordered" evidence="7">
    <location>
        <begin position="213"/>
        <end position="240"/>
    </location>
</feature>
<feature type="region of interest" description="Disordered" evidence="7">
    <location>
        <begin position="270"/>
        <end position="289"/>
    </location>
</feature>
<comment type="subcellular location">
    <subcellularLocation>
        <location evidence="1">Nucleus</location>
    </subcellularLocation>
</comment>
<evidence type="ECO:0000256" key="7">
    <source>
        <dbReference type="SAM" id="MobiDB-lite"/>
    </source>
</evidence>
<feature type="compositionally biased region" description="Basic and acidic residues" evidence="7">
    <location>
        <begin position="231"/>
        <end position="240"/>
    </location>
</feature>
<evidence type="ECO:0000256" key="3">
    <source>
        <dbReference type="ARBA" id="ARBA00022737"/>
    </source>
</evidence>
<name>A0ABM1EQF8_PRICU</name>
<evidence type="ECO:0000256" key="1">
    <source>
        <dbReference type="ARBA" id="ARBA00004123"/>
    </source>
</evidence>
<evidence type="ECO:0000313" key="10">
    <source>
        <dbReference type="RefSeq" id="XP_014674429.1"/>
    </source>
</evidence>
<evidence type="ECO:0000256" key="5">
    <source>
        <dbReference type="ARBA" id="ARBA00023242"/>
    </source>
</evidence>
<keyword evidence="9" id="KW-1185">Reference proteome</keyword>
<reference evidence="10" key="1">
    <citation type="submission" date="2025-08" db="UniProtKB">
        <authorList>
            <consortium name="RefSeq"/>
        </authorList>
    </citation>
    <scope>IDENTIFICATION</scope>
</reference>
<dbReference type="Pfam" id="PF00076">
    <property type="entry name" value="RRM_1"/>
    <property type="match status" value="1"/>
</dbReference>
<dbReference type="PROSITE" id="PS50102">
    <property type="entry name" value="RRM"/>
    <property type="match status" value="1"/>
</dbReference>
<dbReference type="PANTHER" id="PTHR16105">
    <property type="entry name" value="RNA-BINDING REGION-CONTAINING PROTEIN 3"/>
    <property type="match status" value="1"/>
</dbReference>
<evidence type="ECO:0000256" key="6">
    <source>
        <dbReference type="PROSITE-ProRule" id="PRU00176"/>
    </source>
</evidence>
<dbReference type="InterPro" id="IPR000504">
    <property type="entry name" value="RRM_dom"/>
</dbReference>
<keyword evidence="5" id="KW-0539">Nucleus</keyword>
<keyword evidence="4 6" id="KW-0694">RNA-binding</keyword>
<dbReference type="InterPro" id="IPR034147">
    <property type="entry name" value="RBM40_RRM1"/>
</dbReference>
<protein>
    <recommendedName>
        <fullName evidence="2">RNA-binding region-containing protein 3</fullName>
    </recommendedName>
</protein>
<dbReference type="PANTHER" id="PTHR16105:SF0">
    <property type="entry name" value="RNA-BINDING REGION-CONTAINING PROTEIN 3"/>
    <property type="match status" value="1"/>
</dbReference>
<dbReference type="RefSeq" id="XP_014674429.1">
    <property type="nucleotide sequence ID" value="XM_014818943.1"/>
</dbReference>